<dbReference type="NCBIfam" id="TIGR02727">
    <property type="entry name" value="MTHFS_bact"/>
    <property type="match status" value="1"/>
</dbReference>
<dbReference type="Gene3D" id="3.40.50.10420">
    <property type="entry name" value="NagB/RpiA/CoA transferase-like"/>
    <property type="match status" value="1"/>
</dbReference>
<proteinExistence type="predicted"/>
<name>A0A381NP11_9ZZZZ</name>
<evidence type="ECO:0000313" key="1">
    <source>
        <dbReference type="EMBL" id="SUZ56325.1"/>
    </source>
</evidence>
<accession>A0A381NP11</accession>
<dbReference type="GO" id="GO:0035999">
    <property type="term" value="P:tetrahydrofolate interconversion"/>
    <property type="evidence" value="ECO:0007669"/>
    <property type="project" value="TreeGrafter"/>
</dbReference>
<dbReference type="InterPro" id="IPR024185">
    <property type="entry name" value="FTHF_cligase-like_sf"/>
</dbReference>
<dbReference type="SUPFAM" id="SSF100950">
    <property type="entry name" value="NagB/RpiA/CoA transferase-like"/>
    <property type="match status" value="1"/>
</dbReference>
<protein>
    <recommendedName>
        <fullName evidence="2">5-formyltetrahydrofolate cyclo-ligase</fullName>
    </recommendedName>
</protein>
<dbReference type="PIRSF" id="PIRSF006806">
    <property type="entry name" value="FTHF_cligase"/>
    <property type="match status" value="1"/>
</dbReference>
<dbReference type="EMBL" id="UINC01000494">
    <property type="protein sequence ID" value="SUZ56325.1"/>
    <property type="molecule type" value="Genomic_DNA"/>
</dbReference>
<dbReference type="AlphaFoldDB" id="A0A381NP11"/>
<dbReference type="GO" id="GO:0030272">
    <property type="term" value="F:5-formyltetrahydrofolate cyclo-ligase activity"/>
    <property type="evidence" value="ECO:0007669"/>
    <property type="project" value="TreeGrafter"/>
</dbReference>
<organism evidence="1">
    <name type="scientific">marine metagenome</name>
    <dbReference type="NCBI Taxonomy" id="408172"/>
    <lineage>
        <taxon>unclassified sequences</taxon>
        <taxon>metagenomes</taxon>
        <taxon>ecological metagenomes</taxon>
    </lineage>
</organism>
<dbReference type="InterPro" id="IPR002698">
    <property type="entry name" value="FTHF_cligase"/>
</dbReference>
<sequence length="192" mass="22273">MTYKTSLRKEKIRERNLISQNEMDRVEKKTASLFMDMFSELKFKKVSIYIPIHNEVPTKRIIQLIIGSNTKCFLPVINQDLNNKNMRFAEFNHETALVKNKFDISEPISGTFENASQLDLVVIPLVAFDNEGFRLGMGKGYYDFTFGTSKINRKPLFWGLSYDFQKTDSCYPEEHDLKMEAVICPSGVKKFT</sequence>
<dbReference type="Pfam" id="PF01812">
    <property type="entry name" value="5-FTHF_cyc-lig"/>
    <property type="match status" value="1"/>
</dbReference>
<dbReference type="GO" id="GO:0009396">
    <property type="term" value="P:folic acid-containing compound biosynthetic process"/>
    <property type="evidence" value="ECO:0007669"/>
    <property type="project" value="TreeGrafter"/>
</dbReference>
<evidence type="ECO:0008006" key="2">
    <source>
        <dbReference type="Google" id="ProtNLM"/>
    </source>
</evidence>
<reference evidence="1" key="1">
    <citation type="submission" date="2018-05" db="EMBL/GenBank/DDBJ databases">
        <authorList>
            <person name="Lanie J.A."/>
            <person name="Ng W.-L."/>
            <person name="Kazmierczak K.M."/>
            <person name="Andrzejewski T.M."/>
            <person name="Davidsen T.M."/>
            <person name="Wayne K.J."/>
            <person name="Tettelin H."/>
            <person name="Glass J.I."/>
            <person name="Rusch D."/>
            <person name="Podicherti R."/>
            <person name="Tsui H.-C.T."/>
            <person name="Winkler M.E."/>
        </authorList>
    </citation>
    <scope>NUCLEOTIDE SEQUENCE</scope>
</reference>
<dbReference type="InterPro" id="IPR037171">
    <property type="entry name" value="NagB/RpiA_transferase-like"/>
</dbReference>
<dbReference type="PANTHER" id="PTHR23407:SF11">
    <property type="entry name" value="CHROMOSOME UNDETERMINED SCAFFOLD_24, WHOLE GENOME SHOTGUN SEQUENCE"/>
    <property type="match status" value="1"/>
</dbReference>
<gene>
    <name evidence="1" type="ORF">METZ01_LOCUS9179</name>
</gene>
<dbReference type="PANTHER" id="PTHR23407">
    <property type="entry name" value="ATPASE INHIBITOR/5-FORMYLTETRAHYDROFOLATE CYCLO-LIGASE"/>
    <property type="match status" value="1"/>
</dbReference>